<evidence type="ECO:0000259" key="3">
    <source>
        <dbReference type="Pfam" id="PF01156"/>
    </source>
</evidence>
<accession>A0A839UY21</accession>
<reference evidence="5 7" key="1">
    <citation type="submission" date="2020-06" db="EMBL/GenBank/DDBJ databases">
        <title>Description of novel acetic acid bacteria.</title>
        <authorList>
            <person name="Sombolestani A."/>
        </authorList>
    </citation>
    <scope>NUCLEOTIDE SEQUENCE [LARGE SCALE GENOMIC DNA]</scope>
    <source>
        <strain evidence="5 7">LMG 26838</strain>
    </source>
</reference>
<dbReference type="AlphaFoldDB" id="A0A839UY21"/>
<evidence type="ECO:0000313" key="7">
    <source>
        <dbReference type="Proteomes" id="UP000565205"/>
    </source>
</evidence>
<dbReference type="RefSeq" id="WP_176625172.1">
    <property type="nucleotide sequence ID" value="NZ_JABXXQ010000287.1"/>
</dbReference>
<proteinExistence type="predicted"/>
<gene>
    <name evidence="4" type="ORF">FHR90_002573</name>
    <name evidence="5" type="ORF">HUK83_12270</name>
</gene>
<keyword evidence="1 4" id="KW-0378">Hydrolase</keyword>
<dbReference type="Proteomes" id="UP000557688">
    <property type="component" value="Unassembled WGS sequence"/>
</dbReference>
<evidence type="ECO:0000313" key="4">
    <source>
        <dbReference type="EMBL" id="MBB3174727.1"/>
    </source>
</evidence>
<dbReference type="GO" id="GO:0006152">
    <property type="term" value="P:purine nucleoside catabolic process"/>
    <property type="evidence" value="ECO:0007669"/>
    <property type="project" value="TreeGrafter"/>
</dbReference>
<feature type="domain" description="Inosine/uridine-preferring nucleoside hydrolase" evidence="3">
    <location>
        <begin position="5"/>
        <end position="296"/>
    </location>
</feature>
<dbReference type="InterPro" id="IPR001910">
    <property type="entry name" value="Inosine/uridine_hydrolase_dom"/>
</dbReference>
<name>A0A839UY21_9PROT</name>
<keyword evidence="2" id="KW-0326">Glycosidase</keyword>
<comment type="caution">
    <text evidence="4">The sequence shown here is derived from an EMBL/GenBank/DDBJ whole genome shotgun (WGS) entry which is preliminary data.</text>
</comment>
<dbReference type="GO" id="GO:0005829">
    <property type="term" value="C:cytosol"/>
    <property type="evidence" value="ECO:0007669"/>
    <property type="project" value="TreeGrafter"/>
</dbReference>
<dbReference type="Gene3D" id="3.90.245.10">
    <property type="entry name" value="Ribonucleoside hydrolase-like"/>
    <property type="match status" value="1"/>
</dbReference>
<dbReference type="EMBL" id="JACHXV010000010">
    <property type="protein sequence ID" value="MBB3174727.1"/>
    <property type="molecule type" value="Genomic_DNA"/>
</dbReference>
<dbReference type="PANTHER" id="PTHR12304">
    <property type="entry name" value="INOSINE-URIDINE PREFERRING NUCLEOSIDE HYDROLASE"/>
    <property type="match status" value="1"/>
</dbReference>
<dbReference type="GO" id="GO:0008477">
    <property type="term" value="F:purine nucleosidase activity"/>
    <property type="evidence" value="ECO:0007669"/>
    <property type="project" value="TreeGrafter"/>
</dbReference>
<evidence type="ECO:0000313" key="6">
    <source>
        <dbReference type="Proteomes" id="UP000557688"/>
    </source>
</evidence>
<dbReference type="SUPFAM" id="SSF53590">
    <property type="entry name" value="Nucleoside hydrolase"/>
    <property type="match status" value="1"/>
</dbReference>
<dbReference type="EMBL" id="JABXXQ010000287">
    <property type="protein sequence ID" value="NVN31107.1"/>
    <property type="molecule type" value="Genomic_DNA"/>
</dbReference>
<evidence type="ECO:0000313" key="5">
    <source>
        <dbReference type="EMBL" id="NVN31107.1"/>
    </source>
</evidence>
<dbReference type="InterPro" id="IPR023186">
    <property type="entry name" value="IUNH"/>
</dbReference>
<dbReference type="Proteomes" id="UP000565205">
    <property type="component" value="Unassembled WGS sequence"/>
</dbReference>
<evidence type="ECO:0000256" key="1">
    <source>
        <dbReference type="ARBA" id="ARBA00022801"/>
    </source>
</evidence>
<keyword evidence="6" id="KW-1185">Reference proteome</keyword>
<reference evidence="4 6" key="2">
    <citation type="submission" date="2020-08" db="EMBL/GenBank/DDBJ databases">
        <title>Genomic Encyclopedia of Type Strains, Phase III (KMG-III): the genomes of soil and plant-associated and newly described type strains.</title>
        <authorList>
            <person name="Whitman W."/>
        </authorList>
    </citation>
    <scope>NUCLEOTIDE SEQUENCE [LARGE SCALE GENOMIC DNA]</scope>
    <source>
        <strain evidence="4 6">CECT 8088</strain>
    </source>
</reference>
<dbReference type="Pfam" id="PF01156">
    <property type="entry name" value="IU_nuc_hydro"/>
    <property type="match status" value="1"/>
</dbReference>
<sequence length="308" mass="32770">MIETIFDTDPGIDDAMALAFLARRPEFDLRGITTVLGNARIETVTRNALVLRQRFGLAAPVAKGAADTLRGRGDEEALHVHGANGLGDIVLPDGPFEGLDPRPAHHFIIDALRARPGAITLIAVGRLTNLALALRTAPEIVSIARGVVVMGGAFGFSGHTGNVRPHAEANISGDPEAADAVFTAGWPVTIVGLDVTEEVILDAGFLDRLGERGGADGAFLRDISRFYQRFHRERVGIDGIYGHDFLAVAVAMRPDLFETRRGTVRVVCEGAFDGRTVLTEGPGPCTVCIGVDARAILTLYAQTFGVAR</sequence>
<evidence type="ECO:0000256" key="2">
    <source>
        <dbReference type="ARBA" id="ARBA00023295"/>
    </source>
</evidence>
<protein>
    <submittedName>
        <fullName evidence="4">Inosine-uridine nucleoside N-ribohydrolase</fullName>
    </submittedName>
    <submittedName>
        <fullName evidence="5">Nucleoside hydrolase</fullName>
    </submittedName>
</protein>
<dbReference type="PANTHER" id="PTHR12304:SF4">
    <property type="entry name" value="URIDINE NUCLEOSIDASE"/>
    <property type="match status" value="1"/>
</dbReference>
<dbReference type="InterPro" id="IPR036452">
    <property type="entry name" value="Ribo_hydro-like"/>
</dbReference>
<organism evidence="4 6">
    <name type="scientific">Endobacter medicaginis</name>
    <dbReference type="NCBI Taxonomy" id="1181271"/>
    <lineage>
        <taxon>Bacteria</taxon>
        <taxon>Pseudomonadati</taxon>
        <taxon>Pseudomonadota</taxon>
        <taxon>Alphaproteobacteria</taxon>
        <taxon>Acetobacterales</taxon>
        <taxon>Acetobacteraceae</taxon>
        <taxon>Endobacter</taxon>
    </lineage>
</organism>
<dbReference type="CDD" id="cd02650">
    <property type="entry name" value="nuc_hydro_CaPnhB"/>
    <property type="match status" value="1"/>
</dbReference>